<evidence type="ECO:0000256" key="11">
    <source>
        <dbReference type="ARBA" id="ARBA00049191"/>
    </source>
</evidence>
<sequence>MQQLHFHNRKISESHCINNAFIEATESYTLPHLKDIQLYKCQFNSDNFSSMQFDELGIEFPESLHSAVKSRQSEFLAGRFCASQAVKSLNRSCKQIPIGENRQPIWPEGLLGSISHVDTSAICAAAIESEYEYLGIDIEHWMKEDISNEIRDLVISQEEELAFKHSNFNDSDLVTLLFSAKESLFKAIYKYVEKYFGFDAAKLVMLDTEKHLLELEIVEDLSDKIRAGSKFTCYFVLHEESVFTIVCGNLDGKI</sequence>
<evidence type="ECO:0000256" key="10">
    <source>
        <dbReference type="ARBA" id="ARBA00049176"/>
    </source>
</evidence>
<dbReference type="PANTHER" id="PTHR38096">
    <property type="entry name" value="ENTEROBACTIN SYNTHASE COMPONENT D"/>
    <property type="match status" value="1"/>
</dbReference>
<feature type="binding site" evidence="13">
    <location>
        <position position="137"/>
    </location>
    <ligand>
        <name>Mg(2+)</name>
        <dbReference type="ChEBI" id="CHEBI:18420"/>
    </ligand>
</feature>
<proteinExistence type="inferred from homology"/>
<dbReference type="GO" id="GO:0005886">
    <property type="term" value="C:plasma membrane"/>
    <property type="evidence" value="ECO:0007669"/>
    <property type="project" value="TreeGrafter"/>
</dbReference>
<dbReference type="RefSeq" id="WP_167508204.1">
    <property type="nucleotide sequence ID" value="NZ_AQHF01000016.1"/>
</dbReference>
<dbReference type="InterPro" id="IPR037143">
    <property type="entry name" value="4-PPantetheinyl_Trfase_dom_sf"/>
</dbReference>
<evidence type="ECO:0000256" key="6">
    <source>
        <dbReference type="ARBA" id="ARBA00022679"/>
    </source>
</evidence>
<feature type="binding site" evidence="12">
    <location>
        <position position="71"/>
    </location>
    <ligand>
        <name>CoA</name>
        <dbReference type="ChEBI" id="CHEBI:57287"/>
    </ligand>
</feature>
<evidence type="ECO:0000256" key="4">
    <source>
        <dbReference type="ARBA" id="ARBA00011503"/>
    </source>
</evidence>
<comment type="cofactor">
    <cofactor evidence="13">
        <name>Mg(2+)</name>
        <dbReference type="ChEBI" id="CHEBI:18420"/>
    </cofactor>
</comment>
<comment type="catalytic activity">
    <reaction evidence="11">
        <text>apo-[peptidyl-carrier protein] + CoA = holo-[peptidyl-carrier protein] + adenosine 3',5'-bisphosphate + H(+)</text>
        <dbReference type="Rhea" id="RHEA:46228"/>
        <dbReference type="Rhea" id="RHEA-COMP:11479"/>
        <dbReference type="Rhea" id="RHEA-COMP:11480"/>
        <dbReference type="ChEBI" id="CHEBI:15378"/>
        <dbReference type="ChEBI" id="CHEBI:29999"/>
        <dbReference type="ChEBI" id="CHEBI:57287"/>
        <dbReference type="ChEBI" id="CHEBI:58343"/>
        <dbReference type="ChEBI" id="CHEBI:64479"/>
    </reaction>
</comment>
<dbReference type="InterPro" id="IPR008278">
    <property type="entry name" value="4-PPantetheinyl_Trfase_dom"/>
</dbReference>
<dbReference type="SUPFAM" id="SSF56214">
    <property type="entry name" value="4'-phosphopantetheinyl transferase"/>
    <property type="match status" value="1"/>
</dbReference>
<reference evidence="16 17" key="1">
    <citation type="submission" date="2015-06" db="EMBL/GenBank/DDBJ databases">
        <title>Genome sequence of Pseudoalteromonas peptidolytica.</title>
        <authorList>
            <person name="Xie B.-B."/>
            <person name="Rong J.-C."/>
            <person name="Qin Q.-L."/>
            <person name="Zhang Y.-Z."/>
        </authorList>
    </citation>
    <scope>NUCLEOTIDE SEQUENCE [LARGE SCALE GENOMIC DNA]</scope>
    <source>
        <strain evidence="16 17">F12-50-A1</strain>
    </source>
</reference>
<comment type="catalytic activity">
    <reaction evidence="10">
        <text>apo-[aryl-carrier protein] + CoA = holo-[aryl-carrier protein] + adenosine 3',5'-bisphosphate + H(+)</text>
        <dbReference type="Rhea" id="RHEA:48404"/>
        <dbReference type="Rhea" id="RHEA-COMP:15903"/>
        <dbReference type="Rhea" id="RHEA-COMP:17557"/>
        <dbReference type="ChEBI" id="CHEBI:15378"/>
        <dbReference type="ChEBI" id="CHEBI:29999"/>
        <dbReference type="ChEBI" id="CHEBI:57287"/>
        <dbReference type="ChEBI" id="CHEBI:58343"/>
        <dbReference type="ChEBI" id="CHEBI:64479"/>
    </reaction>
</comment>
<comment type="caution">
    <text evidence="16">The sequence shown here is derived from an EMBL/GenBank/DDBJ whole genome shotgun (WGS) entry which is preliminary data.</text>
</comment>
<dbReference type="GO" id="GO:0009239">
    <property type="term" value="P:enterobactin biosynthetic process"/>
    <property type="evidence" value="ECO:0007669"/>
    <property type="project" value="UniProtKB-UniPathway"/>
</dbReference>
<evidence type="ECO:0000259" key="14">
    <source>
        <dbReference type="Pfam" id="PF01648"/>
    </source>
</evidence>
<keyword evidence="6" id="KW-0808">Transferase</keyword>
<evidence type="ECO:0000313" key="16">
    <source>
        <dbReference type="EMBL" id="MBE0344640.1"/>
    </source>
</evidence>
<evidence type="ECO:0000259" key="15">
    <source>
        <dbReference type="Pfam" id="PF17837"/>
    </source>
</evidence>
<name>A0A8I0T228_9GAMM</name>
<feature type="binding site" evidence="13">
    <location>
        <position position="138"/>
    </location>
    <ligand>
        <name>Mg(2+)</name>
        <dbReference type="ChEBI" id="CHEBI:18420"/>
    </ligand>
</feature>
<feature type="binding site" evidence="12">
    <location>
        <position position="182"/>
    </location>
    <ligand>
        <name>CoA</name>
        <dbReference type="ChEBI" id="CHEBI:57287"/>
    </ligand>
</feature>
<feature type="domain" description="4'-phosphopantetheinyl transferase" evidence="14">
    <location>
        <begin position="134"/>
        <end position="211"/>
    </location>
</feature>
<dbReference type="AlphaFoldDB" id="A0A8I0T228"/>
<evidence type="ECO:0000256" key="3">
    <source>
        <dbReference type="ARBA" id="ARBA00008342"/>
    </source>
</evidence>
<dbReference type="PRINTS" id="PR01399">
    <property type="entry name" value="ENTSNTHTASED"/>
</dbReference>
<organism evidence="16 17">
    <name type="scientific">Pseudoalteromonas peptidolytica F12-50-A1</name>
    <dbReference type="NCBI Taxonomy" id="1315280"/>
    <lineage>
        <taxon>Bacteria</taxon>
        <taxon>Pseudomonadati</taxon>
        <taxon>Pseudomonadota</taxon>
        <taxon>Gammaproteobacteria</taxon>
        <taxon>Alteromonadales</taxon>
        <taxon>Pseudoalteromonadaceae</taxon>
        <taxon>Pseudoalteromonas</taxon>
    </lineage>
</organism>
<evidence type="ECO:0000256" key="13">
    <source>
        <dbReference type="PIRSR" id="PIRSR603542-2"/>
    </source>
</evidence>
<dbReference type="UniPathway" id="UPA00017"/>
<comment type="pathway">
    <text evidence="2">Siderophore biosynthesis; enterobactin biosynthesis.</text>
</comment>
<dbReference type="Pfam" id="PF17837">
    <property type="entry name" value="4PPT_N"/>
    <property type="match status" value="1"/>
</dbReference>
<dbReference type="GO" id="GO:0009366">
    <property type="term" value="C:enterobactin synthetase complex"/>
    <property type="evidence" value="ECO:0007669"/>
    <property type="project" value="InterPro"/>
</dbReference>
<feature type="binding site" evidence="12">
    <location>
        <position position="186"/>
    </location>
    <ligand>
        <name>CoA</name>
        <dbReference type="ChEBI" id="CHEBI:57287"/>
    </ligand>
</feature>
<evidence type="ECO:0000256" key="9">
    <source>
        <dbReference type="ARBA" id="ARBA00031996"/>
    </source>
</evidence>
<comment type="subunit">
    <text evidence="4">EntB, EntD, EntE, and EntF form a multienzyme complex called enterobactin synthase.</text>
</comment>
<dbReference type="PANTHER" id="PTHR38096:SF1">
    <property type="entry name" value="ENTEROBACTIN SYNTHASE COMPONENT D"/>
    <property type="match status" value="1"/>
</dbReference>
<keyword evidence="17" id="KW-1185">Reference proteome</keyword>
<comment type="function">
    <text evidence="1">Involved in the biosynthesis of the siderophore enterobactin (enterochelin), which is a macrocyclic trimeric lactone of N-(2,3-dihydroxybenzoyl)-serine. The serine trilactone serves as a scaffolding for the three catechol functionalities that provide hexadentate coordination for the tightly ligated iron(2+) atoms. Plays an essential role in the assembly of the enterobactin by catalyzing the transfer of the 4'-phosphopantetheine (Ppant) moiety from coenzyme A to the apo-domains of both EntB (ArCP domain) and EntF (PCP domain) to yield their holo-forms which make them competent for the activation of 2,3-dihydroxybenzoate (DHB) and L-serine, respectively.</text>
</comment>
<evidence type="ECO:0000256" key="7">
    <source>
        <dbReference type="ARBA" id="ARBA00023191"/>
    </source>
</evidence>
<dbReference type="Proteomes" id="UP000660708">
    <property type="component" value="Unassembled WGS sequence"/>
</dbReference>
<keyword evidence="7" id="KW-0259">Enterobactin biosynthesis</keyword>
<dbReference type="EMBL" id="AQHF01000016">
    <property type="protein sequence ID" value="MBE0344640.1"/>
    <property type="molecule type" value="Genomic_DNA"/>
</dbReference>
<feature type="binding site" evidence="12">
    <location>
        <position position="79"/>
    </location>
    <ligand>
        <name>CoA</name>
        <dbReference type="ChEBI" id="CHEBI:57287"/>
    </ligand>
</feature>
<protein>
    <recommendedName>
        <fullName evidence="5">Enterobactin synthase component D</fullName>
    </recommendedName>
    <alternativeName>
        <fullName evidence="8">4'-phosphopantetheinyl transferase EntD</fullName>
    </alternativeName>
    <alternativeName>
        <fullName evidence="9">Enterochelin synthase D</fullName>
    </alternativeName>
</protein>
<evidence type="ECO:0000256" key="8">
    <source>
        <dbReference type="ARBA" id="ARBA00029894"/>
    </source>
</evidence>
<dbReference type="GO" id="GO:0000287">
    <property type="term" value="F:magnesium ion binding"/>
    <property type="evidence" value="ECO:0007669"/>
    <property type="project" value="InterPro"/>
</dbReference>
<feature type="binding site" evidence="12">
    <location>
        <position position="137"/>
    </location>
    <ligand>
        <name>CoA</name>
        <dbReference type="ChEBI" id="CHEBI:57287"/>
    </ligand>
</feature>
<dbReference type="InterPro" id="IPR003542">
    <property type="entry name" value="Enbac_synth_compD-like"/>
</dbReference>
<keyword evidence="13" id="KW-0479">Metal-binding</keyword>
<comment type="similarity">
    <text evidence="3">Belongs to the P-Pant transferase superfamily. EntD family.</text>
</comment>
<feature type="binding site" evidence="13">
    <location>
        <position position="139"/>
    </location>
    <ligand>
        <name>Mg(2+)</name>
        <dbReference type="ChEBI" id="CHEBI:18420"/>
    </ligand>
</feature>
<dbReference type="Pfam" id="PF01648">
    <property type="entry name" value="ACPS"/>
    <property type="match status" value="1"/>
</dbReference>
<evidence type="ECO:0000256" key="12">
    <source>
        <dbReference type="PIRSR" id="PIRSR603542-1"/>
    </source>
</evidence>
<gene>
    <name evidence="16" type="primary">entD</name>
    <name evidence="16" type="ORF">PPEP_a4162</name>
</gene>
<dbReference type="GO" id="GO:0008897">
    <property type="term" value="F:holo-[acyl-carrier-protein] synthase activity"/>
    <property type="evidence" value="ECO:0007669"/>
    <property type="project" value="InterPro"/>
</dbReference>
<feature type="binding site" evidence="12">
    <location>
        <begin position="115"/>
        <end position="116"/>
    </location>
    <ligand>
        <name>CoA</name>
        <dbReference type="ChEBI" id="CHEBI:57287"/>
    </ligand>
</feature>
<dbReference type="InterPro" id="IPR041354">
    <property type="entry name" value="4PPT_N"/>
</dbReference>
<evidence type="ECO:0000256" key="1">
    <source>
        <dbReference type="ARBA" id="ARBA00003937"/>
    </source>
</evidence>
<accession>A0A8I0T228</accession>
<evidence type="ECO:0000256" key="2">
    <source>
        <dbReference type="ARBA" id="ARBA00004993"/>
    </source>
</evidence>
<evidence type="ECO:0000256" key="5">
    <source>
        <dbReference type="ARBA" id="ARBA00019087"/>
    </source>
</evidence>
<keyword evidence="13" id="KW-0460">Magnesium</keyword>
<feature type="domain" description="4'-phosphopantetheinyl transferase N-terminal" evidence="15">
    <location>
        <begin position="62"/>
        <end position="126"/>
    </location>
</feature>
<evidence type="ECO:0000313" key="17">
    <source>
        <dbReference type="Proteomes" id="UP000660708"/>
    </source>
</evidence>